<evidence type="ECO:0000313" key="1">
    <source>
        <dbReference type="EMBL" id="PJJ64658.1"/>
    </source>
</evidence>
<dbReference type="NCBIfam" id="NF047798">
    <property type="entry name" value="leader_Chryseo"/>
    <property type="match status" value="1"/>
</dbReference>
<dbReference type="EMBL" id="PGFD01000002">
    <property type="protein sequence ID" value="PJJ64658.1"/>
    <property type="molecule type" value="Genomic_DNA"/>
</dbReference>
<comment type="caution">
    <text evidence="1">The sequence shown here is derived from an EMBL/GenBank/DDBJ whole genome shotgun (WGS) entry which is preliminary data.</text>
</comment>
<dbReference type="AlphaFoldDB" id="A0A2M9C2R9"/>
<gene>
    <name evidence="1" type="ORF">CLV73_3023</name>
</gene>
<organism evidence="1 2">
    <name type="scientific">Chryseobacterium geocarposphaerae</name>
    <dbReference type="NCBI Taxonomy" id="1416776"/>
    <lineage>
        <taxon>Bacteria</taxon>
        <taxon>Pseudomonadati</taxon>
        <taxon>Bacteroidota</taxon>
        <taxon>Flavobacteriia</taxon>
        <taxon>Flavobacteriales</taxon>
        <taxon>Weeksellaceae</taxon>
        <taxon>Chryseobacterium group</taxon>
        <taxon>Chryseobacterium</taxon>
    </lineage>
</organism>
<name>A0A2M9C2R9_9FLAO</name>
<dbReference type="InterPro" id="IPR058074">
    <property type="entry name" value="Bacteriocin-like"/>
</dbReference>
<reference evidence="1 2" key="1">
    <citation type="submission" date="2017-11" db="EMBL/GenBank/DDBJ databases">
        <title>Genomic Encyclopedia of Archaeal and Bacterial Type Strains, Phase II (KMG-II): From Individual Species to Whole Genera.</title>
        <authorList>
            <person name="Goeker M."/>
        </authorList>
    </citation>
    <scope>NUCLEOTIDE SEQUENCE [LARGE SCALE GENOMIC DNA]</scope>
    <source>
        <strain evidence="1 2">DSM 27617</strain>
    </source>
</reference>
<sequence length="55" mass="5885">MKNLKKLNKSQLKAITGAGGIKTPTEPEFCMYSCPDGTIVCAACSDDFKCPDNSI</sequence>
<protein>
    <recommendedName>
        <fullName evidence="3">Bacteriocin-like protein</fullName>
    </recommendedName>
</protein>
<evidence type="ECO:0008006" key="3">
    <source>
        <dbReference type="Google" id="ProtNLM"/>
    </source>
</evidence>
<keyword evidence="2" id="KW-1185">Reference proteome</keyword>
<proteinExistence type="predicted"/>
<accession>A0A2M9C2R9</accession>
<evidence type="ECO:0000313" key="2">
    <source>
        <dbReference type="Proteomes" id="UP000228740"/>
    </source>
</evidence>
<dbReference type="Proteomes" id="UP000228740">
    <property type="component" value="Unassembled WGS sequence"/>
</dbReference>